<dbReference type="GO" id="GO:0008483">
    <property type="term" value="F:transaminase activity"/>
    <property type="evidence" value="ECO:0007669"/>
    <property type="project" value="UniProtKB-KW"/>
</dbReference>
<dbReference type="Gene3D" id="1.10.10.10">
    <property type="entry name" value="Winged helix-like DNA-binding domain superfamily/Winged helix DNA-binding domain"/>
    <property type="match status" value="1"/>
</dbReference>
<evidence type="ECO:0000259" key="6">
    <source>
        <dbReference type="PROSITE" id="PS50949"/>
    </source>
</evidence>
<dbReference type="SUPFAM" id="SSF46785">
    <property type="entry name" value="Winged helix' DNA-binding domain"/>
    <property type="match status" value="1"/>
</dbReference>
<protein>
    <submittedName>
        <fullName evidence="7">PLP-dependent aminotransferase family protein</fullName>
    </submittedName>
</protein>
<dbReference type="CDD" id="cd00609">
    <property type="entry name" value="AAT_like"/>
    <property type="match status" value="1"/>
</dbReference>
<keyword evidence="3" id="KW-0805">Transcription regulation</keyword>
<keyword evidence="5" id="KW-0804">Transcription</keyword>
<reference evidence="7 8" key="1">
    <citation type="submission" date="2020-03" db="EMBL/GenBank/DDBJ databases">
        <title>Roseomonas selenitidurans sp. nov. isolated from soil.</title>
        <authorList>
            <person name="Liu H."/>
        </authorList>
    </citation>
    <scope>NUCLEOTIDE SEQUENCE [LARGE SCALE GENOMIC DNA]</scope>
    <source>
        <strain evidence="7 8">JCM 15073</strain>
    </source>
</reference>
<evidence type="ECO:0000313" key="7">
    <source>
        <dbReference type="EMBL" id="NKE46276.1"/>
    </source>
</evidence>
<dbReference type="InterPro" id="IPR015421">
    <property type="entry name" value="PyrdxlP-dep_Trfase_major"/>
</dbReference>
<dbReference type="InterPro" id="IPR051446">
    <property type="entry name" value="HTH_trans_reg/aminotransferase"/>
</dbReference>
<dbReference type="Pfam" id="PF00392">
    <property type="entry name" value="GntR"/>
    <property type="match status" value="1"/>
</dbReference>
<keyword evidence="4" id="KW-0238">DNA-binding</keyword>
<dbReference type="InterPro" id="IPR004839">
    <property type="entry name" value="Aminotransferase_I/II_large"/>
</dbReference>
<dbReference type="InterPro" id="IPR000524">
    <property type="entry name" value="Tscrpt_reg_HTH_GntR"/>
</dbReference>
<comment type="similarity">
    <text evidence="1">In the C-terminal section; belongs to the class-I pyridoxal-phosphate-dependent aminotransferase family.</text>
</comment>
<accession>A0ABX1F1T8</accession>
<dbReference type="Proteomes" id="UP000765160">
    <property type="component" value="Unassembled WGS sequence"/>
</dbReference>
<keyword evidence="8" id="KW-1185">Reference proteome</keyword>
<dbReference type="Gene3D" id="3.40.640.10">
    <property type="entry name" value="Type I PLP-dependent aspartate aminotransferase-like (Major domain)"/>
    <property type="match status" value="1"/>
</dbReference>
<sequence>MPRQMALRQAVVAAINAGRLAPGQRLPASRSLARELGLARNTVVAAYEALVERGVLAVEPRQGVFVASLGGMAPPPATPPAGLDWDARLARRPNRQRNIIKPTDWQRYPFPFVYGQVDPELFPLATWRALSRDALGRAAVNHWAADHATADDPQLIDAICRHVLPRRGVHPRPGEVLVTLGTQHGLFLLASLLARPGGLVGIEDPGYPDARNIAELHGATIRPLTLDEHGVRLDAQMQGVGLAIVTPGHHCPTMITMPLSRREALLDWAGREDALLVEDDYETEAGPSIALPPLMALDRGGRVILLGSFSKILAPGLRLGFMVGPAPLIAEARALRRLMHRSVPLNNQRTAALFLAEGHYQALLRKLSEALRNRWDVAAREVARHLPGFQRSPSTGGSSLWLCCPADIDGPALFAAARTRGVLVEPGEAFFATPGAGRQHFRLGLSSIPATRIAAGIAALAAAAAEVAGRPGPID</sequence>
<evidence type="ECO:0000256" key="3">
    <source>
        <dbReference type="ARBA" id="ARBA00023015"/>
    </source>
</evidence>
<evidence type="ECO:0000256" key="1">
    <source>
        <dbReference type="ARBA" id="ARBA00005384"/>
    </source>
</evidence>
<dbReference type="Pfam" id="PF00155">
    <property type="entry name" value="Aminotran_1_2"/>
    <property type="match status" value="1"/>
</dbReference>
<dbReference type="PANTHER" id="PTHR46577">
    <property type="entry name" value="HTH-TYPE TRANSCRIPTIONAL REGULATORY PROTEIN GABR"/>
    <property type="match status" value="1"/>
</dbReference>
<dbReference type="EMBL" id="JAAVTX010000004">
    <property type="protein sequence ID" value="NKE46276.1"/>
    <property type="molecule type" value="Genomic_DNA"/>
</dbReference>
<dbReference type="InterPro" id="IPR036390">
    <property type="entry name" value="WH_DNA-bd_sf"/>
</dbReference>
<dbReference type="SMART" id="SM00345">
    <property type="entry name" value="HTH_GNTR"/>
    <property type="match status" value="1"/>
</dbReference>
<feature type="domain" description="HTH gntR-type" evidence="6">
    <location>
        <begin position="1"/>
        <end position="69"/>
    </location>
</feature>
<keyword evidence="7" id="KW-0032">Aminotransferase</keyword>
<name>A0ABX1F1T8_9PROT</name>
<keyword evidence="7" id="KW-0808">Transferase</keyword>
<keyword evidence="2" id="KW-0663">Pyridoxal phosphate</keyword>
<dbReference type="PANTHER" id="PTHR46577:SF1">
    <property type="entry name" value="HTH-TYPE TRANSCRIPTIONAL REGULATORY PROTEIN GABR"/>
    <property type="match status" value="1"/>
</dbReference>
<evidence type="ECO:0000256" key="2">
    <source>
        <dbReference type="ARBA" id="ARBA00022898"/>
    </source>
</evidence>
<evidence type="ECO:0000256" key="4">
    <source>
        <dbReference type="ARBA" id="ARBA00023125"/>
    </source>
</evidence>
<proteinExistence type="inferred from homology"/>
<dbReference type="CDD" id="cd07377">
    <property type="entry name" value="WHTH_GntR"/>
    <property type="match status" value="1"/>
</dbReference>
<dbReference type="SUPFAM" id="SSF53383">
    <property type="entry name" value="PLP-dependent transferases"/>
    <property type="match status" value="1"/>
</dbReference>
<dbReference type="InterPro" id="IPR036388">
    <property type="entry name" value="WH-like_DNA-bd_sf"/>
</dbReference>
<evidence type="ECO:0000313" key="8">
    <source>
        <dbReference type="Proteomes" id="UP000765160"/>
    </source>
</evidence>
<organism evidence="7 8">
    <name type="scientific">Falsiroseomonas frigidaquae</name>
    <dbReference type="NCBI Taxonomy" id="487318"/>
    <lineage>
        <taxon>Bacteria</taxon>
        <taxon>Pseudomonadati</taxon>
        <taxon>Pseudomonadota</taxon>
        <taxon>Alphaproteobacteria</taxon>
        <taxon>Acetobacterales</taxon>
        <taxon>Roseomonadaceae</taxon>
        <taxon>Falsiroseomonas</taxon>
    </lineage>
</organism>
<dbReference type="InterPro" id="IPR015424">
    <property type="entry name" value="PyrdxlP-dep_Trfase"/>
</dbReference>
<gene>
    <name evidence="7" type="ORF">HB662_15930</name>
</gene>
<comment type="caution">
    <text evidence="7">The sequence shown here is derived from an EMBL/GenBank/DDBJ whole genome shotgun (WGS) entry which is preliminary data.</text>
</comment>
<dbReference type="PROSITE" id="PS50949">
    <property type="entry name" value="HTH_GNTR"/>
    <property type="match status" value="1"/>
</dbReference>
<evidence type="ECO:0000256" key="5">
    <source>
        <dbReference type="ARBA" id="ARBA00023163"/>
    </source>
</evidence>